<dbReference type="EMBL" id="SOBT01000010">
    <property type="protein sequence ID" value="TDU26912.1"/>
    <property type="molecule type" value="Genomic_DNA"/>
</dbReference>
<evidence type="ECO:0000313" key="2">
    <source>
        <dbReference type="Proteomes" id="UP000295341"/>
    </source>
</evidence>
<name>A0A4R7P0V1_9GAMM</name>
<dbReference type="Gene3D" id="3.30.559.10">
    <property type="entry name" value="Chloramphenicol acetyltransferase-like domain"/>
    <property type="match status" value="1"/>
</dbReference>
<comment type="caution">
    <text evidence="1">The sequence shown here is derived from an EMBL/GenBank/DDBJ whole genome shotgun (WGS) entry which is preliminary data.</text>
</comment>
<proteinExistence type="predicted"/>
<dbReference type="RefSeq" id="WP_133883068.1">
    <property type="nucleotide sequence ID" value="NZ_MWIN01000009.1"/>
</dbReference>
<keyword evidence="2" id="KW-1185">Reference proteome</keyword>
<dbReference type="OrthoDB" id="5487049at2"/>
<dbReference type="SUPFAM" id="SSF52777">
    <property type="entry name" value="CoA-dependent acyltransferases"/>
    <property type="match status" value="2"/>
</dbReference>
<dbReference type="Proteomes" id="UP000295341">
    <property type="component" value="Unassembled WGS sequence"/>
</dbReference>
<evidence type="ECO:0000313" key="1">
    <source>
        <dbReference type="EMBL" id="TDU26912.1"/>
    </source>
</evidence>
<dbReference type="AlphaFoldDB" id="A0A4R7P0V1"/>
<dbReference type="Gene3D" id="3.30.559.30">
    <property type="entry name" value="Nonribosomal peptide synthetase, condensation domain"/>
    <property type="match status" value="1"/>
</dbReference>
<sequence>MQRVPFNLLDDAFHNIERRHEPWSIHFELAFAGRIDATRLGESLRYALSRHPVARARIERYHSGSVRYWWEIPESPDQIPLTVVTASSDADVARARDSLVSLQVPTTVSPAFLMYLVKTPAGDRMMINLSHVIADGMSTFRILSSAIRHYAGVADPVPAFDPLGVRDLKALAGTKSLPELGRRLKLLFEHLATSARSPARLAPRHETEDGGDRAGYGCLLLTLDADETRTLMARRVKPATVNDLVLAGMLVATAHWNEQRGRKAGRVTSMMPMNLRPAEWWFEVVGNYSSYVSINLPAKEQHDLAAATAFVSEQTQRLKEAGASGILIDVLDVPKLLPAMLKSRLRDITPTLGRNLVDTTWVTNLGRLADLPPMGEAGPVTDIAFSPPAPEPMGITIGVASLADRMYLTLRYRKSVLDAPAAAAFGELLKQTLLA</sequence>
<reference evidence="1 2" key="1">
    <citation type="submission" date="2019-03" db="EMBL/GenBank/DDBJ databases">
        <title>Genomic Encyclopedia of Type Strains, Phase IV (KMG-IV): sequencing the most valuable type-strain genomes for metagenomic binning, comparative biology and taxonomic classification.</title>
        <authorList>
            <person name="Goeker M."/>
        </authorList>
    </citation>
    <scope>NUCLEOTIDE SEQUENCE [LARGE SCALE GENOMIC DNA]</scope>
    <source>
        <strain evidence="1 2">DSM 26377</strain>
    </source>
</reference>
<organism evidence="1 2">
    <name type="scientific">Panacagrimonas perspica</name>
    <dbReference type="NCBI Taxonomy" id="381431"/>
    <lineage>
        <taxon>Bacteria</taxon>
        <taxon>Pseudomonadati</taxon>
        <taxon>Pseudomonadota</taxon>
        <taxon>Gammaproteobacteria</taxon>
        <taxon>Nevskiales</taxon>
        <taxon>Nevskiaceae</taxon>
        <taxon>Panacagrimonas</taxon>
    </lineage>
</organism>
<gene>
    <name evidence="1" type="ORF">DFR24_3944</name>
</gene>
<dbReference type="InterPro" id="IPR023213">
    <property type="entry name" value="CAT-like_dom_sf"/>
</dbReference>
<accession>A0A4R7P0V1</accession>
<protein>
    <submittedName>
        <fullName evidence="1">NRPS condensation-like uncharacterized protein</fullName>
    </submittedName>
</protein>